<dbReference type="GO" id="GO:0090313">
    <property type="term" value="P:regulation of protein targeting to membrane"/>
    <property type="evidence" value="ECO:0007669"/>
    <property type="project" value="TreeGrafter"/>
</dbReference>
<dbReference type="EMBL" id="CP010401">
    <property type="protein sequence ID" value="ALE02828.1"/>
    <property type="molecule type" value="Genomic_DNA"/>
</dbReference>
<gene>
    <name evidence="2" type="ORF">PU02_0014</name>
</gene>
<feature type="domain" description="AsmA" evidence="1">
    <location>
        <begin position="322"/>
        <end position="492"/>
    </location>
</feature>
<organism evidence="2 3">
    <name type="scientific">Bartonella ancashensis</name>
    <dbReference type="NCBI Taxonomy" id="1318743"/>
    <lineage>
        <taxon>Bacteria</taxon>
        <taxon>Pseudomonadati</taxon>
        <taxon>Pseudomonadota</taxon>
        <taxon>Alphaproteobacteria</taxon>
        <taxon>Hyphomicrobiales</taxon>
        <taxon>Bartonellaceae</taxon>
        <taxon>Bartonella</taxon>
    </lineage>
</organism>
<dbReference type="PANTHER" id="PTHR30441:SF4">
    <property type="entry name" value="PROTEIN ASMA"/>
    <property type="match status" value="1"/>
</dbReference>
<dbReference type="Pfam" id="PF05170">
    <property type="entry name" value="AsmA"/>
    <property type="match status" value="2"/>
</dbReference>
<evidence type="ECO:0000313" key="2">
    <source>
        <dbReference type="EMBL" id="ALE02828.1"/>
    </source>
</evidence>
<protein>
    <submittedName>
        <fullName evidence="2">AsmA family protein</fullName>
    </submittedName>
</protein>
<dbReference type="PATRIC" id="fig|1318743.3.peg.14"/>
<feature type="domain" description="AsmA" evidence="1">
    <location>
        <begin position="7"/>
        <end position="145"/>
    </location>
</feature>
<accession>A0A0M5KS86</accession>
<dbReference type="AlphaFoldDB" id="A0A0M5KS86"/>
<dbReference type="PANTHER" id="PTHR30441">
    <property type="entry name" value="DUF748 DOMAIN-CONTAINING PROTEIN"/>
    <property type="match status" value="1"/>
</dbReference>
<dbReference type="STRING" id="1318743.PU02_0014"/>
<dbReference type="InterPro" id="IPR007844">
    <property type="entry name" value="AsmA"/>
</dbReference>
<keyword evidence="3" id="KW-1185">Reference proteome</keyword>
<dbReference type="Proteomes" id="UP000057213">
    <property type="component" value="Chromosome"/>
</dbReference>
<evidence type="ECO:0000259" key="1">
    <source>
        <dbReference type="Pfam" id="PF05170"/>
    </source>
</evidence>
<reference evidence="2 3" key="1">
    <citation type="journal article" date="2015" name="Genome Announc.">
        <title>Complete Genome Sequence of Bartonella ancashensis Strain 20.00, Isolated from the Blood of a Patient with Verruga Peruana.</title>
        <authorList>
            <person name="Hang J."/>
            <person name="Mullins K.E."/>
            <person name="Clifford R.J."/>
            <person name="Onmus-Leone F."/>
            <person name="Yang Y."/>
            <person name="Jiang J."/>
            <person name="Leguia M."/>
            <person name="Kasper M.R."/>
            <person name="Maguina C."/>
            <person name="Lesho E.P."/>
            <person name="Jarman R.G."/>
            <person name="Richards A.L."/>
            <person name="Blazes D."/>
        </authorList>
    </citation>
    <scope>NUCLEOTIDE SEQUENCE [LARGE SCALE GENOMIC DNA]</scope>
    <source>
        <strain evidence="2 3">20.00</strain>
    </source>
</reference>
<name>A0A0M5KS86_9HYPH</name>
<evidence type="ECO:0000313" key="3">
    <source>
        <dbReference type="Proteomes" id="UP000057213"/>
    </source>
</evidence>
<dbReference type="KEGG" id="banc:PU02_0014"/>
<sequence>MQLSDPLRLSLFPYPKVLLSGITITSQGDGVVSLMDIESIEVDLSFVNLFRGRISLSEIRIVRPQFVMEKPIKKVTYFFETLAQSQGTLGLTVRNVREMIGKDPDRQDISHLLDQPFGRIVIEGGTLTYRDNVSKVTEKLTGLNATLDWPNLMRAARFRASASWRGELTELSMDSDKALLLLAGGRSSLRVRVNSPHGSVTFRGQAQLSEYYIFDGNVSIYSPDLNRTLSWIGSNHILEGYRFRVPVVWESRFLAQPTSVQMNNITFAIGTINSRGSLEFDFQKHKPYIIGSLAFDNLDLSILGSTLSIGEMDKFFDVTIFDRIGLDVRFSAPQANVGGIMLADLAAAMQIKNGRGIFDLGNASVFGGAVQSNIQITPKGRRMHVEGRISGTSIDMQNIAVALNLPSFVQAKTDFIMTARMVGNNLPELLAKMQGDLILNVSTGRLLGYNLDDVQKDLLNNEQFSLVKNDAVSTIFNHSDIKVAFSNGGITAAELSVHTTDWSLHIRNPVISTMKNKQVEWRLQARFQYNDSLSVPCEGTQCSVNNPVQSTVFFLEPSESILGDFFIEKKKTKMH</sequence>
<dbReference type="GO" id="GO:0005886">
    <property type="term" value="C:plasma membrane"/>
    <property type="evidence" value="ECO:0007669"/>
    <property type="project" value="TreeGrafter"/>
</dbReference>
<proteinExistence type="predicted"/>
<dbReference type="InterPro" id="IPR052894">
    <property type="entry name" value="AsmA-related"/>
</dbReference>